<proteinExistence type="inferred from homology"/>
<dbReference type="InterPro" id="IPR036291">
    <property type="entry name" value="NAD(P)-bd_dom_sf"/>
</dbReference>
<dbReference type="InterPro" id="IPR013328">
    <property type="entry name" value="6PGD_dom2"/>
</dbReference>
<comment type="similarity">
    <text evidence="1">Belongs to the HIBADH-related family.</text>
</comment>
<dbReference type="PIRSF" id="PIRSF000103">
    <property type="entry name" value="HIBADH"/>
    <property type="match status" value="1"/>
</dbReference>
<evidence type="ECO:0000259" key="5">
    <source>
        <dbReference type="Pfam" id="PF14833"/>
    </source>
</evidence>
<dbReference type="InterPro" id="IPR015815">
    <property type="entry name" value="HIBADH-related"/>
</dbReference>
<dbReference type="Proteomes" id="UP001501671">
    <property type="component" value="Unassembled WGS sequence"/>
</dbReference>
<evidence type="ECO:0000259" key="4">
    <source>
        <dbReference type="Pfam" id="PF03446"/>
    </source>
</evidence>
<comment type="caution">
    <text evidence="6">The sequence shown here is derived from an EMBL/GenBank/DDBJ whole genome shotgun (WGS) entry which is preliminary data.</text>
</comment>
<accession>A0ABP8HC39</accession>
<evidence type="ECO:0000313" key="6">
    <source>
        <dbReference type="EMBL" id="GAA4337294.1"/>
    </source>
</evidence>
<dbReference type="EMBL" id="BAABFO010000017">
    <property type="protein sequence ID" value="GAA4337294.1"/>
    <property type="molecule type" value="Genomic_DNA"/>
</dbReference>
<keyword evidence="3" id="KW-0520">NAD</keyword>
<name>A0ABP8HC39_9BURK</name>
<reference evidence="7" key="1">
    <citation type="journal article" date="2019" name="Int. J. Syst. Evol. Microbiol.">
        <title>The Global Catalogue of Microorganisms (GCM) 10K type strain sequencing project: providing services to taxonomists for standard genome sequencing and annotation.</title>
        <authorList>
            <consortium name="The Broad Institute Genomics Platform"/>
            <consortium name="The Broad Institute Genome Sequencing Center for Infectious Disease"/>
            <person name="Wu L."/>
            <person name="Ma J."/>
        </authorList>
    </citation>
    <scope>NUCLEOTIDE SEQUENCE [LARGE SCALE GENOMIC DNA]</scope>
    <source>
        <strain evidence="7">JCM 17666</strain>
    </source>
</reference>
<dbReference type="Gene3D" id="1.10.1040.10">
    <property type="entry name" value="N-(1-d-carboxylethyl)-l-norvaline Dehydrogenase, domain 2"/>
    <property type="match status" value="1"/>
</dbReference>
<keyword evidence="7" id="KW-1185">Reference proteome</keyword>
<organism evidence="6 7">
    <name type="scientific">Pigmentiphaga soli</name>
    <dbReference type="NCBI Taxonomy" id="1007095"/>
    <lineage>
        <taxon>Bacteria</taxon>
        <taxon>Pseudomonadati</taxon>
        <taxon>Pseudomonadota</taxon>
        <taxon>Betaproteobacteria</taxon>
        <taxon>Burkholderiales</taxon>
        <taxon>Alcaligenaceae</taxon>
        <taxon>Pigmentiphaga</taxon>
    </lineage>
</organism>
<dbReference type="Pfam" id="PF14833">
    <property type="entry name" value="NAD_binding_11"/>
    <property type="match status" value="1"/>
</dbReference>
<feature type="domain" description="6-phosphogluconate dehydrogenase NADP-binding" evidence="4">
    <location>
        <begin position="4"/>
        <end position="160"/>
    </location>
</feature>
<evidence type="ECO:0000256" key="3">
    <source>
        <dbReference type="ARBA" id="ARBA00023027"/>
    </source>
</evidence>
<dbReference type="InterPro" id="IPR008927">
    <property type="entry name" value="6-PGluconate_DH-like_C_sf"/>
</dbReference>
<evidence type="ECO:0000256" key="2">
    <source>
        <dbReference type="ARBA" id="ARBA00023002"/>
    </source>
</evidence>
<dbReference type="PANTHER" id="PTHR43060:SF15">
    <property type="entry name" value="3-HYDROXYISOBUTYRATE DEHYDROGENASE-LIKE 1, MITOCHONDRIAL-RELATED"/>
    <property type="match status" value="1"/>
</dbReference>
<dbReference type="RefSeq" id="WP_345250950.1">
    <property type="nucleotide sequence ID" value="NZ_BAABFO010000017.1"/>
</dbReference>
<dbReference type="Pfam" id="PF03446">
    <property type="entry name" value="NAD_binding_2"/>
    <property type="match status" value="1"/>
</dbReference>
<keyword evidence="2" id="KW-0560">Oxidoreductase</keyword>
<dbReference type="SUPFAM" id="SSF48179">
    <property type="entry name" value="6-phosphogluconate dehydrogenase C-terminal domain-like"/>
    <property type="match status" value="1"/>
</dbReference>
<sequence length="267" mass="28264">MLLFLGLGRMGLPMATHALRSGLDVHGYDVAAERMALFQAQGGQAVADLAAAFRAADAVMIMAGSQAQVQALFSGPQGILSCARPGTLVMVISTVMPEFVQELSLRAAQGGIRVVDAPVCRAEMGAVSGTLLAFLSGAKAACDEAAALMRPFCADIEYVGEKPGAAQVAKTINNLILWACVVANYEGLSLAKTWQLDVDSLRRALVTSSADNWSLRHWDKVSEMPWSIKDMEIALETSDKAGIELPLSAKIAELVRVIPVLTHAKVG</sequence>
<evidence type="ECO:0000313" key="7">
    <source>
        <dbReference type="Proteomes" id="UP001501671"/>
    </source>
</evidence>
<dbReference type="PANTHER" id="PTHR43060">
    <property type="entry name" value="3-HYDROXYISOBUTYRATE DEHYDROGENASE-LIKE 1, MITOCHONDRIAL-RELATED"/>
    <property type="match status" value="1"/>
</dbReference>
<dbReference type="SUPFAM" id="SSF51735">
    <property type="entry name" value="NAD(P)-binding Rossmann-fold domains"/>
    <property type="match status" value="1"/>
</dbReference>
<evidence type="ECO:0000256" key="1">
    <source>
        <dbReference type="ARBA" id="ARBA00009080"/>
    </source>
</evidence>
<dbReference type="InterPro" id="IPR002204">
    <property type="entry name" value="3-OH-isobutyrate_DH-rel_CS"/>
</dbReference>
<protein>
    <submittedName>
        <fullName evidence="6">2-hydroxy-3-oxopropionate reductase</fullName>
    </submittedName>
</protein>
<dbReference type="InterPro" id="IPR006115">
    <property type="entry name" value="6PGDH_NADP-bd"/>
</dbReference>
<dbReference type="PROSITE" id="PS00895">
    <property type="entry name" value="3_HYDROXYISOBUT_DH"/>
    <property type="match status" value="1"/>
</dbReference>
<dbReference type="InterPro" id="IPR029154">
    <property type="entry name" value="HIBADH-like_NADP-bd"/>
</dbReference>
<dbReference type="Gene3D" id="3.40.50.720">
    <property type="entry name" value="NAD(P)-binding Rossmann-like Domain"/>
    <property type="match status" value="1"/>
</dbReference>
<feature type="domain" description="3-hydroxyisobutyrate dehydrogenase-like NAD-binding" evidence="5">
    <location>
        <begin position="164"/>
        <end position="257"/>
    </location>
</feature>
<gene>
    <name evidence="6" type="ORF">GCM10023144_32800</name>
</gene>